<comment type="caution">
    <text evidence="1">The sequence shown here is derived from an EMBL/GenBank/DDBJ whole genome shotgun (WGS) entry which is preliminary data.</text>
</comment>
<sequence>MARTVSISAFLYGRIDTTYVPPINTPAGFSGMFVRYMGTLRSSTVCRGGKPARTRADSKL</sequence>
<protein>
    <submittedName>
        <fullName evidence="1">Uncharacterized protein</fullName>
    </submittedName>
</protein>
<reference evidence="1 2" key="1">
    <citation type="submission" date="2023-10" db="EMBL/GenBank/DDBJ databases">
        <title>Draft genome sequence of Xylaria bambusicola isolate GMP-LS, the root and basal stem rot pathogen of sugarcane in Indonesia.</title>
        <authorList>
            <person name="Selvaraj P."/>
            <person name="Muralishankar V."/>
            <person name="Muruganantham S."/>
            <person name="Sp S."/>
            <person name="Haryani S."/>
            <person name="Lau K.J.X."/>
            <person name="Naqvi N.I."/>
        </authorList>
    </citation>
    <scope>NUCLEOTIDE SEQUENCE [LARGE SCALE GENOMIC DNA]</scope>
    <source>
        <strain evidence="1">GMP-LS</strain>
    </source>
</reference>
<evidence type="ECO:0000313" key="1">
    <source>
        <dbReference type="EMBL" id="KAK5637338.1"/>
    </source>
</evidence>
<gene>
    <name evidence="1" type="ORF">RRF57_013050</name>
</gene>
<organism evidence="1 2">
    <name type="scientific">Xylaria bambusicola</name>
    <dbReference type="NCBI Taxonomy" id="326684"/>
    <lineage>
        <taxon>Eukaryota</taxon>
        <taxon>Fungi</taxon>
        <taxon>Dikarya</taxon>
        <taxon>Ascomycota</taxon>
        <taxon>Pezizomycotina</taxon>
        <taxon>Sordariomycetes</taxon>
        <taxon>Xylariomycetidae</taxon>
        <taxon>Xylariales</taxon>
        <taxon>Xylariaceae</taxon>
        <taxon>Xylaria</taxon>
    </lineage>
</organism>
<proteinExistence type="predicted"/>
<accession>A0AAN7V0D3</accession>
<dbReference type="EMBL" id="JAWHQM010000110">
    <property type="protein sequence ID" value="KAK5637338.1"/>
    <property type="molecule type" value="Genomic_DNA"/>
</dbReference>
<name>A0AAN7V0D3_9PEZI</name>
<dbReference type="Proteomes" id="UP001305414">
    <property type="component" value="Unassembled WGS sequence"/>
</dbReference>
<keyword evidence="2" id="KW-1185">Reference proteome</keyword>
<evidence type="ECO:0000313" key="2">
    <source>
        <dbReference type="Proteomes" id="UP001305414"/>
    </source>
</evidence>
<dbReference type="AlphaFoldDB" id="A0AAN7V0D3"/>